<gene>
    <name evidence="1" type="ORF">QAD02_007547</name>
</gene>
<proteinExistence type="predicted"/>
<dbReference type="EMBL" id="CM056744">
    <property type="protein sequence ID" value="KAJ8665885.1"/>
    <property type="molecule type" value="Genomic_DNA"/>
</dbReference>
<organism evidence="1 2">
    <name type="scientific">Eretmocerus hayati</name>
    <dbReference type="NCBI Taxonomy" id="131215"/>
    <lineage>
        <taxon>Eukaryota</taxon>
        <taxon>Metazoa</taxon>
        <taxon>Ecdysozoa</taxon>
        <taxon>Arthropoda</taxon>
        <taxon>Hexapoda</taxon>
        <taxon>Insecta</taxon>
        <taxon>Pterygota</taxon>
        <taxon>Neoptera</taxon>
        <taxon>Endopterygota</taxon>
        <taxon>Hymenoptera</taxon>
        <taxon>Apocrita</taxon>
        <taxon>Proctotrupomorpha</taxon>
        <taxon>Chalcidoidea</taxon>
        <taxon>Aphelinidae</taxon>
        <taxon>Aphelininae</taxon>
        <taxon>Eretmocerus</taxon>
    </lineage>
</organism>
<evidence type="ECO:0000313" key="1">
    <source>
        <dbReference type="EMBL" id="KAJ8665885.1"/>
    </source>
</evidence>
<keyword evidence="2" id="KW-1185">Reference proteome</keyword>
<sequence>MRDEFYVVLKSNNSSGYFPENHASSFTALLPHELQISGSWNVALVEVQYPQTCMHLRHGHDKNRPNVRREIGSLHGIYTNIEDFIGKINKLDSIKDRLLFTLDHGRFVEIQKICKGDTCYELMLSENIRFILGDDSKYKIYIDDETKYRFHSPASLDNGSISILSVYSDVCMPYIVGNSQSPLLDQDTYQCKKLNFRQ</sequence>
<name>A0ACC2N3Y4_9HYME</name>
<protein>
    <submittedName>
        <fullName evidence="1">Uncharacterized protein</fullName>
    </submittedName>
</protein>
<dbReference type="Proteomes" id="UP001239111">
    <property type="component" value="Chromosome 4"/>
</dbReference>
<evidence type="ECO:0000313" key="2">
    <source>
        <dbReference type="Proteomes" id="UP001239111"/>
    </source>
</evidence>
<comment type="caution">
    <text evidence="1">The sequence shown here is derived from an EMBL/GenBank/DDBJ whole genome shotgun (WGS) entry which is preliminary data.</text>
</comment>
<reference evidence="1" key="1">
    <citation type="submission" date="2023-04" db="EMBL/GenBank/DDBJ databases">
        <title>A chromosome-level genome assembly of the parasitoid wasp Eretmocerus hayati.</title>
        <authorList>
            <person name="Zhong Y."/>
            <person name="Liu S."/>
            <person name="Liu Y."/>
        </authorList>
    </citation>
    <scope>NUCLEOTIDE SEQUENCE</scope>
    <source>
        <strain evidence="1">ZJU_SS_LIU_2023</strain>
    </source>
</reference>
<accession>A0ACC2N3Y4</accession>